<reference evidence="1 2" key="1">
    <citation type="submission" date="2019-02" db="EMBL/GenBank/DDBJ databases">
        <title>Isolation of virulent Lactobacillus brevis phages.</title>
        <authorList>
            <person name="Feyereisen M."/>
            <person name="Mahony J."/>
            <person name="O'Sullivan T."/>
            <person name="van Sinderen D."/>
        </authorList>
    </citation>
    <scope>NUCLEOTIDE SEQUENCE [LARGE SCALE GENOMIC DNA]</scope>
</reference>
<keyword evidence="2" id="KW-1185">Reference proteome</keyword>
<dbReference type="EMBL" id="MK504443">
    <property type="protein sequence ID" value="QBJ03396.1"/>
    <property type="molecule type" value="Genomic_DNA"/>
</dbReference>
<protein>
    <submittedName>
        <fullName evidence="1">Uncharacterized protein</fullName>
    </submittedName>
</protein>
<name>A0A4Y5FEF9_9CAUD</name>
<accession>A0A4Y5FEF9</accession>
<gene>
    <name evidence="1" type="ORF">B521_0046</name>
</gene>
<dbReference type="Proteomes" id="UP000308874">
    <property type="component" value="Segment"/>
</dbReference>
<evidence type="ECO:0000313" key="1">
    <source>
        <dbReference type="EMBL" id="QBJ03396.1"/>
    </source>
</evidence>
<proteinExistence type="predicted"/>
<sequence length="95" mass="11180">MTNQSIKAYFYNGFNEPELIATDIEELKHVIIYDNYIGDVSKDLLDDINSCSDLDDLKEELAYFDIFINPDKQDFIEANKAWFEPDGLENYLENW</sequence>
<evidence type="ECO:0000313" key="2">
    <source>
        <dbReference type="Proteomes" id="UP000308874"/>
    </source>
</evidence>
<organism evidence="1 2">
    <name type="scientific">Lactobacillus phage 521B</name>
    <dbReference type="NCBI Taxonomy" id="2510942"/>
    <lineage>
        <taxon>Viruses</taxon>
        <taxon>Duplodnaviria</taxon>
        <taxon>Heunggongvirae</taxon>
        <taxon>Uroviricota</taxon>
        <taxon>Caudoviricetes</taxon>
        <taxon>Herelleviridae</taxon>
        <taxon>Tybeckvirus</taxon>
        <taxon>Tybeckvirus tv521B</taxon>
    </lineage>
</organism>